<feature type="transmembrane region" description="Helical" evidence="1">
    <location>
        <begin position="85"/>
        <end position="106"/>
    </location>
</feature>
<comment type="caution">
    <text evidence="2">The sequence shown here is derived from an EMBL/GenBank/DDBJ whole genome shotgun (WGS) entry which is preliminary data.</text>
</comment>
<keyword evidence="1" id="KW-0812">Transmembrane</keyword>
<protein>
    <submittedName>
        <fullName evidence="2">Uncharacterized protein</fullName>
    </submittedName>
</protein>
<gene>
    <name evidence="2" type="ORF">B0T16DRAFT_515558</name>
</gene>
<feature type="transmembrane region" description="Helical" evidence="1">
    <location>
        <begin position="44"/>
        <end position="65"/>
    </location>
</feature>
<dbReference type="EMBL" id="JAULSV010000006">
    <property type="protein sequence ID" value="KAK0641382.1"/>
    <property type="molecule type" value="Genomic_DNA"/>
</dbReference>
<keyword evidence="1" id="KW-0472">Membrane</keyword>
<sequence length="246" mass="26976">MTSEQKSAGYSAVKPDADLAPERVDEVKHARREKRIKVLRITQSFLSALLSIAIAVFQGRVYWTYQNTRDMPGAWPTVPDVVPTLLLFSVAIAALVFDVCMIIAYLRPTSKYAPWAVRIGGAAHYVVASAKTVSYGISAMISKTSYDFGNASGQNADLWSYTCTEPAAAIEPIQAESNCNSQASYASWAFAICQLGLELFGWAISILVLRQSEKLSPQEMNERFTAYGGDVNRRLGEAQPQFSTAI</sequence>
<keyword evidence="1" id="KW-1133">Transmembrane helix</keyword>
<dbReference type="AlphaFoldDB" id="A0AA39XXV8"/>
<evidence type="ECO:0000256" key="1">
    <source>
        <dbReference type="SAM" id="Phobius"/>
    </source>
</evidence>
<organism evidence="2 3">
    <name type="scientific">Cercophora newfieldiana</name>
    <dbReference type="NCBI Taxonomy" id="92897"/>
    <lineage>
        <taxon>Eukaryota</taxon>
        <taxon>Fungi</taxon>
        <taxon>Dikarya</taxon>
        <taxon>Ascomycota</taxon>
        <taxon>Pezizomycotina</taxon>
        <taxon>Sordariomycetes</taxon>
        <taxon>Sordariomycetidae</taxon>
        <taxon>Sordariales</taxon>
        <taxon>Lasiosphaeriaceae</taxon>
        <taxon>Cercophora</taxon>
    </lineage>
</organism>
<dbReference type="Proteomes" id="UP001174936">
    <property type="component" value="Unassembled WGS sequence"/>
</dbReference>
<name>A0AA39XXV8_9PEZI</name>
<reference evidence="2" key="1">
    <citation type="submission" date="2023-06" db="EMBL/GenBank/DDBJ databases">
        <title>Genome-scale phylogeny and comparative genomics of the fungal order Sordariales.</title>
        <authorList>
            <consortium name="Lawrence Berkeley National Laboratory"/>
            <person name="Hensen N."/>
            <person name="Bonometti L."/>
            <person name="Westerberg I."/>
            <person name="Brannstrom I.O."/>
            <person name="Guillou S."/>
            <person name="Cros-Aarteil S."/>
            <person name="Calhoun S."/>
            <person name="Haridas S."/>
            <person name="Kuo A."/>
            <person name="Mondo S."/>
            <person name="Pangilinan J."/>
            <person name="Riley R."/>
            <person name="Labutti K."/>
            <person name="Andreopoulos B."/>
            <person name="Lipzen A."/>
            <person name="Chen C."/>
            <person name="Yanf M."/>
            <person name="Daum C."/>
            <person name="Ng V."/>
            <person name="Clum A."/>
            <person name="Steindorff A."/>
            <person name="Ohm R."/>
            <person name="Martin F."/>
            <person name="Silar P."/>
            <person name="Natvig D."/>
            <person name="Lalanne C."/>
            <person name="Gautier V."/>
            <person name="Ament-Velasquez S.L."/>
            <person name="Kruys A."/>
            <person name="Hutchinson M.I."/>
            <person name="Powell A.J."/>
            <person name="Barry K."/>
            <person name="Miller A.N."/>
            <person name="Grigoriev I.V."/>
            <person name="Debuchy R."/>
            <person name="Gladieux P."/>
            <person name="Thoren M.H."/>
            <person name="Johannesson H."/>
        </authorList>
    </citation>
    <scope>NUCLEOTIDE SEQUENCE</scope>
    <source>
        <strain evidence="2">SMH2532-1</strain>
    </source>
</reference>
<evidence type="ECO:0000313" key="3">
    <source>
        <dbReference type="Proteomes" id="UP001174936"/>
    </source>
</evidence>
<accession>A0AA39XXV8</accession>
<keyword evidence="3" id="KW-1185">Reference proteome</keyword>
<dbReference type="PANTHER" id="PTHR42069:SF1">
    <property type="entry name" value="MARVEL DOMAIN-CONTAINING PROTEIN"/>
    <property type="match status" value="1"/>
</dbReference>
<proteinExistence type="predicted"/>
<dbReference type="PANTHER" id="PTHR42069">
    <property type="entry name" value="HYPHAL ANASTAMOSIS-8 PROTEIN"/>
    <property type="match status" value="1"/>
</dbReference>
<evidence type="ECO:0000313" key="2">
    <source>
        <dbReference type="EMBL" id="KAK0641382.1"/>
    </source>
</evidence>